<proteinExistence type="predicted"/>
<keyword evidence="3" id="KW-0804">Transcription</keyword>
<dbReference type="PANTHER" id="PTHR42756:SF1">
    <property type="entry name" value="TRANSCRIPTIONAL REPRESSOR OF EMRAB OPERON"/>
    <property type="match status" value="1"/>
</dbReference>
<accession>A0A3S9ACT6</accession>
<dbReference type="GO" id="GO:0003677">
    <property type="term" value="F:DNA binding"/>
    <property type="evidence" value="ECO:0007669"/>
    <property type="project" value="UniProtKB-KW"/>
</dbReference>
<dbReference type="PRINTS" id="PR00598">
    <property type="entry name" value="HTHMARR"/>
</dbReference>
<dbReference type="KEGG" id="palb:EJC50_04365"/>
<organism evidence="5 6">
    <name type="scientific">Paenibacillus albus</name>
    <dbReference type="NCBI Taxonomy" id="2495582"/>
    <lineage>
        <taxon>Bacteria</taxon>
        <taxon>Bacillati</taxon>
        <taxon>Bacillota</taxon>
        <taxon>Bacilli</taxon>
        <taxon>Bacillales</taxon>
        <taxon>Paenibacillaceae</taxon>
        <taxon>Paenibacillus</taxon>
    </lineage>
</organism>
<name>A0A3S9ACT6_9BACL</name>
<evidence type="ECO:0000256" key="2">
    <source>
        <dbReference type="ARBA" id="ARBA00023125"/>
    </source>
</evidence>
<evidence type="ECO:0000313" key="5">
    <source>
        <dbReference type="EMBL" id="AZN43518.1"/>
    </source>
</evidence>
<evidence type="ECO:0000256" key="1">
    <source>
        <dbReference type="ARBA" id="ARBA00023015"/>
    </source>
</evidence>
<dbReference type="OrthoDB" id="6462103at2"/>
<keyword evidence="1" id="KW-0805">Transcription regulation</keyword>
<dbReference type="SMART" id="SM00347">
    <property type="entry name" value="HTH_MARR"/>
    <property type="match status" value="1"/>
</dbReference>
<keyword evidence="6" id="KW-1185">Reference proteome</keyword>
<feature type="domain" description="HTH marR-type" evidence="4">
    <location>
        <begin position="1"/>
        <end position="119"/>
    </location>
</feature>
<dbReference type="Proteomes" id="UP000272528">
    <property type="component" value="Chromosome"/>
</dbReference>
<evidence type="ECO:0000313" key="6">
    <source>
        <dbReference type="Proteomes" id="UP000272528"/>
    </source>
</evidence>
<dbReference type="GO" id="GO:0003700">
    <property type="term" value="F:DNA-binding transcription factor activity"/>
    <property type="evidence" value="ECO:0007669"/>
    <property type="project" value="InterPro"/>
</dbReference>
<reference evidence="6" key="1">
    <citation type="submission" date="2018-12" db="EMBL/GenBank/DDBJ databases">
        <title>Genome sequence of Peanibacillus sp.</title>
        <authorList>
            <person name="Subramani G."/>
            <person name="Srinivasan S."/>
            <person name="Kim M.K."/>
        </authorList>
    </citation>
    <scope>NUCLEOTIDE SEQUENCE [LARGE SCALE GENOMIC DNA]</scope>
    <source>
        <strain evidence="6">18JY67-1</strain>
    </source>
</reference>
<sequence>MQILIASELAPYRIGSGQYIYLMAIASQEAITQKALSEKLLIDKTTTAKAITKLEAEGYVRREIDPADNRYQLLYLTQSGREVVPKVQEALRRVKNKTRKGINDEEYELLLDLLRTVLRNLSDQGEARE</sequence>
<dbReference type="Pfam" id="PF01047">
    <property type="entry name" value="MarR"/>
    <property type="match status" value="1"/>
</dbReference>
<keyword evidence="2" id="KW-0238">DNA-binding</keyword>
<dbReference type="Gene3D" id="1.10.10.10">
    <property type="entry name" value="Winged helix-like DNA-binding domain superfamily/Winged helix DNA-binding domain"/>
    <property type="match status" value="1"/>
</dbReference>
<dbReference type="EMBL" id="CP034437">
    <property type="protein sequence ID" value="AZN43518.1"/>
    <property type="molecule type" value="Genomic_DNA"/>
</dbReference>
<dbReference type="InterPro" id="IPR036388">
    <property type="entry name" value="WH-like_DNA-bd_sf"/>
</dbReference>
<dbReference type="PROSITE" id="PS50995">
    <property type="entry name" value="HTH_MARR_2"/>
    <property type="match status" value="1"/>
</dbReference>
<dbReference type="InterPro" id="IPR000835">
    <property type="entry name" value="HTH_MarR-typ"/>
</dbReference>
<gene>
    <name evidence="5" type="ORF">EJC50_04365</name>
</gene>
<dbReference type="AlphaFoldDB" id="A0A3S9ACT6"/>
<dbReference type="SUPFAM" id="SSF46785">
    <property type="entry name" value="Winged helix' DNA-binding domain"/>
    <property type="match status" value="1"/>
</dbReference>
<dbReference type="InterPro" id="IPR036390">
    <property type="entry name" value="WH_DNA-bd_sf"/>
</dbReference>
<protein>
    <submittedName>
        <fullName evidence="5">MarR family transcriptional regulator</fullName>
    </submittedName>
</protein>
<evidence type="ECO:0000256" key="3">
    <source>
        <dbReference type="ARBA" id="ARBA00023163"/>
    </source>
</evidence>
<evidence type="ECO:0000259" key="4">
    <source>
        <dbReference type="PROSITE" id="PS50995"/>
    </source>
</evidence>
<dbReference type="PANTHER" id="PTHR42756">
    <property type="entry name" value="TRANSCRIPTIONAL REGULATOR, MARR"/>
    <property type="match status" value="1"/>
</dbReference>